<dbReference type="RefSeq" id="WP_381505031.1">
    <property type="nucleotide sequence ID" value="NZ_JBHUOM010000023.1"/>
</dbReference>
<evidence type="ECO:0000313" key="4">
    <source>
        <dbReference type="EMBL" id="MFD2936329.1"/>
    </source>
</evidence>
<dbReference type="PANTHER" id="PTHR41328">
    <property type="entry name" value="TERMINASE SMALL SUBUNIT-RELATED"/>
    <property type="match status" value="1"/>
</dbReference>
<gene>
    <name evidence="4" type="ORF">ACFS25_21285</name>
</gene>
<sequence>MDEQSASEEANESKPWHDGLTDKQRRFVEEYIKDQNGAAAARRAGYDENSARQQAHENLTKPYIRAAIDAFMDAESMSAAEAVQLLSQWGRGTVHPFLVGGEINLALPMAKENLHLLKEVEQFKTTHTSESGVTETVRTKIKLHDPLAAVSKILEVHGRIIQRRDVTSAGKALPNVVFYMPDNGRDETKPDE</sequence>
<evidence type="ECO:0000313" key="5">
    <source>
        <dbReference type="Proteomes" id="UP001597512"/>
    </source>
</evidence>
<proteinExistence type="predicted"/>
<keyword evidence="1" id="KW-1188">Viral release from host cell</keyword>
<comment type="caution">
    <text evidence="4">The sequence shown here is derived from an EMBL/GenBank/DDBJ whole genome shotgun (WGS) entry which is preliminary data.</text>
</comment>
<keyword evidence="2" id="KW-0231">Viral genome packaging</keyword>
<dbReference type="PANTHER" id="PTHR41328:SF2">
    <property type="entry name" value="TERMINASE SMALL SUBUNIT"/>
    <property type="match status" value="1"/>
</dbReference>
<dbReference type="InterPro" id="IPR052404">
    <property type="entry name" value="SPP1-like_terminase"/>
</dbReference>
<feature type="region of interest" description="Disordered" evidence="3">
    <location>
        <begin position="1"/>
        <end position="22"/>
    </location>
</feature>
<dbReference type="Gene3D" id="1.10.10.1400">
    <property type="entry name" value="Terminase, small subunit, N-terminal DNA-binding domain, HTH motif"/>
    <property type="match status" value="1"/>
</dbReference>
<reference evidence="5" key="1">
    <citation type="journal article" date="2019" name="Int. J. Syst. Evol. Microbiol.">
        <title>The Global Catalogue of Microorganisms (GCM) 10K type strain sequencing project: providing services to taxonomists for standard genome sequencing and annotation.</title>
        <authorList>
            <consortium name="The Broad Institute Genomics Platform"/>
            <consortium name="The Broad Institute Genome Sequencing Center for Infectious Disease"/>
            <person name="Wu L."/>
            <person name="Ma J."/>
        </authorList>
    </citation>
    <scope>NUCLEOTIDE SEQUENCE [LARGE SCALE GENOMIC DNA]</scope>
    <source>
        <strain evidence="5">KCTC 52490</strain>
    </source>
</reference>
<dbReference type="InterPro" id="IPR038713">
    <property type="entry name" value="Terminase_Gp1_N_sf"/>
</dbReference>
<accession>A0ABW6ANY9</accession>
<evidence type="ECO:0000256" key="1">
    <source>
        <dbReference type="ARBA" id="ARBA00022612"/>
    </source>
</evidence>
<dbReference type="Pfam" id="PF03592">
    <property type="entry name" value="Terminase_2"/>
    <property type="match status" value="1"/>
</dbReference>
<dbReference type="Proteomes" id="UP001597512">
    <property type="component" value="Unassembled WGS sequence"/>
</dbReference>
<feature type="compositionally biased region" description="Acidic residues" evidence="3">
    <location>
        <begin position="1"/>
        <end position="10"/>
    </location>
</feature>
<dbReference type="InterPro" id="IPR005335">
    <property type="entry name" value="Terminase_ssu"/>
</dbReference>
<keyword evidence="5" id="KW-1185">Reference proteome</keyword>
<organism evidence="4 5">
    <name type="scientific">Spirosoma flavum</name>
    <dbReference type="NCBI Taxonomy" id="2048557"/>
    <lineage>
        <taxon>Bacteria</taxon>
        <taxon>Pseudomonadati</taxon>
        <taxon>Bacteroidota</taxon>
        <taxon>Cytophagia</taxon>
        <taxon>Cytophagales</taxon>
        <taxon>Cytophagaceae</taxon>
        <taxon>Spirosoma</taxon>
    </lineage>
</organism>
<name>A0ABW6ANY9_9BACT</name>
<dbReference type="EMBL" id="JBHUOM010000023">
    <property type="protein sequence ID" value="MFD2936329.1"/>
    <property type="molecule type" value="Genomic_DNA"/>
</dbReference>
<evidence type="ECO:0000256" key="3">
    <source>
        <dbReference type="SAM" id="MobiDB-lite"/>
    </source>
</evidence>
<feature type="compositionally biased region" description="Basic and acidic residues" evidence="3">
    <location>
        <begin position="11"/>
        <end position="22"/>
    </location>
</feature>
<protein>
    <submittedName>
        <fullName evidence="4">Terminase small subunit</fullName>
    </submittedName>
</protein>
<evidence type="ECO:0000256" key="2">
    <source>
        <dbReference type="ARBA" id="ARBA00023219"/>
    </source>
</evidence>